<evidence type="ECO:0000256" key="1">
    <source>
        <dbReference type="SAM" id="MobiDB-lite"/>
    </source>
</evidence>
<feature type="region of interest" description="Disordered" evidence="1">
    <location>
        <begin position="1"/>
        <end position="21"/>
    </location>
</feature>
<gene>
    <name evidence="2" type="ORF">OCTVUL_1B011810</name>
</gene>
<evidence type="ECO:0000313" key="2">
    <source>
        <dbReference type="EMBL" id="CAI9723467.1"/>
    </source>
</evidence>
<proteinExistence type="predicted"/>
<dbReference type="AlphaFoldDB" id="A0AA36AYW7"/>
<evidence type="ECO:0000313" key="3">
    <source>
        <dbReference type="Proteomes" id="UP001162480"/>
    </source>
</evidence>
<keyword evidence="3" id="KW-1185">Reference proteome</keyword>
<dbReference type="EMBL" id="OX597818">
    <property type="protein sequence ID" value="CAI9723467.1"/>
    <property type="molecule type" value="Genomic_DNA"/>
</dbReference>
<protein>
    <submittedName>
        <fullName evidence="2">Uncharacterized protein</fullName>
    </submittedName>
</protein>
<reference evidence="2" key="1">
    <citation type="submission" date="2023-08" db="EMBL/GenBank/DDBJ databases">
        <authorList>
            <person name="Alioto T."/>
            <person name="Alioto T."/>
            <person name="Gomez Garrido J."/>
        </authorList>
    </citation>
    <scope>NUCLEOTIDE SEQUENCE</scope>
</reference>
<organism evidence="2 3">
    <name type="scientific">Octopus vulgaris</name>
    <name type="common">Common octopus</name>
    <dbReference type="NCBI Taxonomy" id="6645"/>
    <lineage>
        <taxon>Eukaryota</taxon>
        <taxon>Metazoa</taxon>
        <taxon>Spiralia</taxon>
        <taxon>Lophotrochozoa</taxon>
        <taxon>Mollusca</taxon>
        <taxon>Cephalopoda</taxon>
        <taxon>Coleoidea</taxon>
        <taxon>Octopodiformes</taxon>
        <taxon>Octopoda</taxon>
        <taxon>Incirrata</taxon>
        <taxon>Octopodidae</taxon>
        <taxon>Octopus</taxon>
    </lineage>
</organism>
<sequence length="85" mass="9315">MSEDISFKTSQPNDPSFDVSGNIMDHSVYDIEADDVSASILDKSDSVLGGDHVRSRERLINAQGKDAELQELADKAISFEELSKV</sequence>
<dbReference type="Proteomes" id="UP001162480">
    <property type="component" value="Chromosome 5"/>
</dbReference>
<accession>A0AA36AYW7</accession>
<name>A0AA36AYW7_OCTVU</name>